<feature type="transmembrane region" description="Helical" evidence="1">
    <location>
        <begin position="33"/>
        <end position="51"/>
    </location>
</feature>
<keyword evidence="1" id="KW-0812">Transmembrane</keyword>
<protein>
    <submittedName>
        <fullName evidence="2">YuiB family protein</fullName>
    </submittedName>
</protein>
<proteinExistence type="predicted"/>
<keyword evidence="1" id="KW-1133">Transmembrane helix</keyword>
<sequence length="99" mass="11261">MTVELLQLPILLLLFFVLLFGIGFILNMLLKTTWFPIYVYMIVMIPAVIYWQYDNSTNLWGNVSGYQLADYLTAAGGFIGAYASGATIKTLRTKGYRMF</sequence>
<dbReference type="Pfam" id="PF14068">
    <property type="entry name" value="YuiB"/>
    <property type="match status" value="1"/>
</dbReference>
<dbReference type="RefSeq" id="WP_379928083.1">
    <property type="nucleotide sequence ID" value="NZ_JBHUMM010000005.1"/>
</dbReference>
<feature type="transmembrane region" description="Helical" evidence="1">
    <location>
        <begin position="6"/>
        <end position="26"/>
    </location>
</feature>
<feature type="transmembrane region" description="Helical" evidence="1">
    <location>
        <begin position="71"/>
        <end position="91"/>
    </location>
</feature>
<organism evidence="2 3">
    <name type="scientific">Marinicrinis sediminis</name>
    <dbReference type="NCBI Taxonomy" id="1652465"/>
    <lineage>
        <taxon>Bacteria</taxon>
        <taxon>Bacillati</taxon>
        <taxon>Bacillota</taxon>
        <taxon>Bacilli</taxon>
        <taxon>Bacillales</taxon>
        <taxon>Paenibacillaceae</taxon>
    </lineage>
</organism>
<dbReference type="EMBL" id="JBHUMM010000005">
    <property type="protein sequence ID" value="MFD2670663.1"/>
    <property type="molecule type" value="Genomic_DNA"/>
</dbReference>
<keyword evidence="1" id="KW-0472">Membrane</keyword>
<dbReference type="Proteomes" id="UP001597497">
    <property type="component" value="Unassembled WGS sequence"/>
</dbReference>
<gene>
    <name evidence="2" type="ORF">ACFSUC_03450</name>
</gene>
<evidence type="ECO:0000313" key="3">
    <source>
        <dbReference type="Proteomes" id="UP001597497"/>
    </source>
</evidence>
<accession>A0ABW5R704</accession>
<reference evidence="3" key="1">
    <citation type="journal article" date="2019" name="Int. J. Syst. Evol. Microbiol.">
        <title>The Global Catalogue of Microorganisms (GCM) 10K type strain sequencing project: providing services to taxonomists for standard genome sequencing and annotation.</title>
        <authorList>
            <consortium name="The Broad Institute Genomics Platform"/>
            <consortium name="The Broad Institute Genome Sequencing Center for Infectious Disease"/>
            <person name="Wu L."/>
            <person name="Ma J."/>
        </authorList>
    </citation>
    <scope>NUCLEOTIDE SEQUENCE [LARGE SCALE GENOMIC DNA]</scope>
    <source>
        <strain evidence="3">KCTC 33676</strain>
    </source>
</reference>
<keyword evidence="3" id="KW-1185">Reference proteome</keyword>
<dbReference type="InterPro" id="IPR025917">
    <property type="entry name" value="YuiB"/>
</dbReference>
<name>A0ABW5R704_9BACL</name>
<evidence type="ECO:0000256" key="1">
    <source>
        <dbReference type="SAM" id="Phobius"/>
    </source>
</evidence>
<evidence type="ECO:0000313" key="2">
    <source>
        <dbReference type="EMBL" id="MFD2670663.1"/>
    </source>
</evidence>
<comment type="caution">
    <text evidence="2">The sequence shown here is derived from an EMBL/GenBank/DDBJ whole genome shotgun (WGS) entry which is preliminary data.</text>
</comment>